<dbReference type="InterPro" id="IPR000264">
    <property type="entry name" value="ALB/AFP/VDB"/>
</dbReference>
<dbReference type="Gene3D" id="1.10.246.10">
    <property type="match status" value="6"/>
</dbReference>
<accession>A0A8C6HFP5</accession>
<dbReference type="GeneTree" id="ENSGT00390000000113"/>
<dbReference type="CDD" id="cd00015">
    <property type="entry name" value="ALBUMIN"/>
    <property type="match status" value="1"/>
</dbReference>
<evidence type="ECO:0000256" key="1">
    <source>
        <dbReference type="ARBA" id="ARBA00004613"/>
    </source>
</evidence>
<dbReference type="InterPro" id="IPR014760">
    <property type="entry name" value="Serum_albumin_N"/>
</dbReference>
<dbReference type="AlphaFoldDB" id="A0A8C6HFP5"/>
<dbReference type="PANTHER" id="PTHR11385:SF12">
    <property type="entry name" value="ALBUMIN SUPERFAMILY MEMBER 1"/>
    <property type="match status" value="1"/>
</dbReference>
<proteinExistence type="predicted"/>
<evidence type="ECO:0000313" key="8">
    <source>
        <dbReference type="Proteomes" id="UP000694415"/>
    </source>
</evidence>
<feature type="domain" description="Albumin" evidence="6">
    <location>
        <begin position="406"/>
        <end position="604"/>
    </location>
</feature>
<dbReference type="PRINTS" id="PR00802">
    <property type="entry name" value="SERUMALBUMIN"/>
</dbReference>
<reference evidence="7" key="2">
    <citation type="submission" date="2025-09" db="UniProtKB">
        <authorList>
            <consortium name="Ensembl"/>
        </authorList>
    </citation>
    <scope>IDENTIFICATION</scope>
</reference>
<evidence type="ECO:0000256" key="5">
    <source>
        <dbReference type="ARBA" id="ARBA00023157"/>
    </source>
</evidence>
<dbReference type="PROSITE" id="PS00212">
    <property type="entry name" value="ALBUMIN_1"/>
    <property type="match status" value="2"/>
</dbReference>
<keyword evidence="8" id="KW-1185">Reference proteome</keyword>
<dbReference type="Ensembl" id="ENSMSIT00000026840.1">
    <property type="protein sequence ID" value="ENSMSIP00000021282.1"/>
    <property type="gene ID" value="ENSMSIG00000018054.1"/>
</dbReference>
<dbReference type="InterPro" id="IPR021177">
    <property type="entry name" value="Serum_albumin/AFP/Afamin"/>
</dbReference>
<feature type="domain" description="Albumin" evidence="6">
    <location>
        <begin position="19"/>
        <end position="212"/>
    </location>
</feature>
<dbReference type="PROSITE" id="PS51438">
    <property type="entry name" value="ALBUMIN_2"/>
    <property type="match status" value="3"/>
</dbReference>
<dbReference type="GO" id="GO:0036094">
    <property type="term" value="F:small molecule binding"/>
    <property type="evidence" value="ECO:0007669"/>
    <property type="project" value="TreeGrafter"/>
</dbReference>
<dbReference type="GO" id="GO:0072562">
    <property type="term" value="C:blood microparticle"/>
    <property type="evidence" value="ECO:0007669"/>
    <property type="project" value="TreeGrafter"/>
</dbReference>
<dbReference type="Pfam" id="PF00273">
    <property type="entry name" value="Serum_albumin"/>
    <property type="match status" value="3"/>
</dbReference>
<evidence type="ECO:0000256" key="4">
    <source>
        <dbReference type="ARBA" id="ARBA00022737"/>
    </source>
</evidence>
<keyword evidence="5" id="KW-1015">Disulfide bond</keyword>
<dbReference type="InterPro" id="IPR020858">
    <property type="entry name" value="Serum_albumin-like"/>
</dbReference>
<evidence type="ECO:0000313" key="7">
    <source>
        <dbReference type="Ensembl" id="ENSMSIP00000021282.1"/>
    </source>
</evidence>
<dbReference type="SMART" id="SM00103">
    <property type="entry name" value="ALBUMIN"/>
    <property type="match status" value="3"/>
</dbReference>
<reference evidence="7" key="1">
    <citation type="submission" date="2025-08" db="UniProtKB">
        <authorList>
            <consortium name="Ensembl"/>
        </authorList>
    </citation>
    <scope>IDENTIFICATION</scope>
</reference>
<feature type="domain" description="Albumin" evidence="6">
    <location>
        <begin position="213"/>
        <end position="405"/>
    </location>
</feature>
<keyword evidence="4" id="KW-0677">Repeat</keyword>
<evidence type="ECO:0000256" key="2">
    <source>
        <dbReference type="ARBA" id="ARBA00022525"/>
    </source>
</evidence>
<keyword evidence="3" id="KW-0732">Signal</keyword>
<comment type="subcellular location">
    <subcellularLocation>
        <location evidence="1">Secreted</location>
    </subcellularLocation>
</comment>
<protein>
    <submittedName>
        <fullName evidence="7">Albumin superfamily member 1</fullName>
    </submittedName>
</protein>
<dbReference type="Proteomes" id="UP000694415">
    <property type="component" value="Unplaced"/>
</dbReference>
<evidence type="ECO:0000259" key="6">
    <source>
        <dbReference type="PROSITE" id="PS51438"/>
    </source>
</evidence>
<organism evidence="7 8">
    <name type="scientific">Mus spicilegus</name>
    <name type="common">Mound-building mouse</name>
    <dbReference type="NCBI Taxonomy" id="10103"/>
    <lineage>
        <taxon>Eukaryota</taxon>
        <taxon>Metazoa</taxon>
        <taxon>Chordata</taxon>
        <taxon>Craniata</taxon>
        <taxon>Vertebrata</taxon>
        <taxon>Euteleostomi</taxon>
        <taxon>Mammalia</taxon>
        <taxon>Eutheria</taxon>
        <taxon>Euarchontoglires</taxon>
        <taxon>Glires</taxon>
        <taxon>Rodentia</taxon>
        <taxon>Myomorpha</taxon>
        <taxon>Muroidea</taxon>
        <taxon>Muridae</taxon>
        <taxon>Murinae</taxon>
        <taxon>Mus</taxon>
        <taxon>Mus</taxon>
    </lineage>
</organism>
<name>A0A8C6HFP5_MUSSI</name>
<dbReference type="SUPFAM" id="SSF48552">
    <property type="entry name" value="Serum albumin-like"/>
    <property type="match status" value="3"/>
</dbReference>
<keyword evidence="2" id="KW-0964">Secreted</keyword>
<sequence>MAVVKALPFIVFFSYSKCESLQTSLLHAARQHVSGQDHLEENLGVSVSIMVAQFLQDAAYDQVQTIAKELLNLAEKCKRLKRESPSECAHQLVAAFLTHICNNQGLVDSHAFTDCCKMKTAARLRCFLSYKKDDADSHDTPRVPRPELTCEAAAENNVSLKERFSYEISRRHPFLYGPTILSMSACYETAVQSCCQEENETECLQTKLEPIRKYIRGISARHHHLCEIGTKFNEKVASAVELILLTKKQPKANFSEIAKLTMDVKNLHETCCEGNTLVCALGRRQLMNYTCSNQAILSSKFAECCEQPEPFRGECIVNSENDDKPDLSPLPLTRFTEDWSVCQQFSGNQDGFLQEFLYEYSRRHPELVVPVILRVFETYKRVLEKCCKLENSLECHQPGKEMFQKVILESRDRVKTYCDLQKQLGSSSFQDRLMVLYTKKAPQLSAQELVVFVKKMAAVARRCCPLRDELQSACVEDQTKLILGELCRRHGGKPVNAGVGHCCDDSYAFRKPCFDDLRVDGTYISPPLSCDQAISLKEDLCQAQDEELQMEKQKLLSTLVKQKPHAAEDVFRSIGENFVQLVEKCCGAQRRDVCFQEEGPQLITRCQSLLEASSSQSGRCRIMAEISAVEGGS</sequence>
<dbReference type="InterPro" id="IPR020857">
    <property type="entry name" value="Serum_albumin_CS"/>
</dbReference>
<dbReference type="PRINTS" id="PR00803">
    <property type="entry name" value="AFETOPROTEIN"/>
</dbReference>
<dbReference type="PANTHER" id="PTHR11385">
    <property type="entry name" value="SERUM ALBUMIN-RELATED"/>
    <property type="match status" value="1"/>
</dbReference>
<evidence type="ECO:0000256" key="3">
    <source>
        <dbReference type="ARBA" id="ARBA00022729"/>
    </source>
</evidence>
<dbReference type="GO" id="GO:0005737">
    <property type="term" value="C:cytoplasm"/>
    <property type="evidence" value="ECO:0007669"/>
    <property type="project" value="TreeGrafter"/>
</dbReference>